<dbReference type="RefSeq" id="WP_150449693.1">
    <property type="nucleotide sequence ID" value="NZ_VYSA01000003.1"/>
</dbReference>
<evidence type="ECO:0000313" key="2">
    <source>
        <dbReference type="EMBL" id="KAA9106352.1"/>
    </source>
</evidence>
<feature type="transmembrane region" description="Helical" evidence="1">
    <location>
        <begin position="30"/>
        <end position="50"/>
    </location>
</feature>
<keyword evidence="1" id="KW-0472">Membrane</keyword>
<evidence type="ECO:0000256" key="1">
    <source>
        <dbReference type="SAM" id="Phobius"/>
    </source>
</evidence>
<accession>A0A5J5IXG2</accession>
<dbReference type="EMBL" id="VYSA01000003">
    <property type="protein sequence ID" value="KAA9106352.1"/>
    <property type="molecule type" value="Genomic_DNA"/>
</dbReference>
<organism evidence="2 3">
    <name type="scientific">Microbacterium rhizomatis</name>
    <dbReference type="NCBI Taxonomy" id="1631477"/>
    <lineage>
        <taxon>Bacteria</taxon>
        <taxon>Bacillati</taxon>
        <taxon>Actinomycetota</taxon>
        <taxon>Actinomycetes</taxon>
        <taxon>Micrococcales</taxon>
        <taxon>Microbacteriaceae</taxon>
        <taxon>Microbacterium</taxon>
    </lineage>
</organism>
<sequence length="103" mass="10364">MTTADATPARVTGAPSLTLARFQAESGRGLAVASLILGLYFLLGSLLLVATSAGAGAVAAIFTGLIGLYLVVVAVLGLSRAAARVRAFEATYGRDAGKQQPVT</sequence>
<dbReference type="AlphaFoldDB" id="A0A5J5IXG2"/>
<evidence type="ECO:0000313" key="3">
    <source>
        <dbReference type="Proteomes" id="UP000325827"/>
    </source>
</evidence>
<gene>
    <name evidence="2" type="ORF">F6B43_14440</name>
</gene>
<comment type="caution">
    <text evidence="2">The sequence shown here is derived from an EMBL/GenBank/DDBJ whole genome shotgun (WGS) entry which is preliminary data.</text>
</comment>
<dbReference type="Proteomes" id="UP000325827">
    <property type="component" value="Unassembled WGS sequence"/>
</dbReference>
<keyword evidence="1" id="KW-1133">Transmembrane helix</keyword>
<keyword evidence="3" id="KW-1185">Reference proteome</keyword>
<protein>
    <submittedName>
        <fullName evidence="2">Uncharacterized protein</fullName>
    </submittedName>
</protein>
<name>A0A5J5IXG2_9MICO</name>
<keyword evidence="1" id="KW-0812">Transmembrane</keyword>
<feature type="transmembrane region" description="Helical" evidence="1">
    <location>
        <begin position="56"/>
        <end position="78"/>
    </location>
</feature>
<proteinExistence type="predicted"/>
<reference evidence="3" key="1">
    <citation type="submission" date="2019-09" db="EMBL/GenBank/DDBJ databases">
        <title>Mumia zhuanghuii sp. nov. isolated from the intestinal contents of plateau pika (Ochotona curzoniae) in the Qinghai-Tibet plateau of China.</title>
        <authorList>
            <person name="Tian Z."/>
        </authorList>
    </citation>
    <scope>NUCLEOTIDE SEQUENCE [LARGE SCALE GENOMIC DNA]</scope>
    <source>
        <strain evidence="3">JCM 30598</strain>
    </source>
</reference>